<evidence type="ECO:0000256" key="2">
    <source>
        <dbReference type="SAM" id="SignalP"/>
    </source>
</evidence>
<feature type="chain" id="PRO_5020899117" evidence="2">
    <location>
        <begin position="28"/>
        <end position="750"/>
    </location>
</feature>
<dbReference type="GO" id="GO:0004630">
    <property type="term" value="F:phospholipase D activity"/>
    <property type="evidence" value="ECO:0007669"/>
    <property type="project" value="UniProtKB-EC"/>
</dbReference>
<protein>
    <submittedName>
        <fullName evidence="5">Phosphatidylserine/phosphatidylglycerophosphate/ cardiolipin synthase-like enzyme</fullName>
    </submittedName>
</protein>
<dbReference type="InterPro" id="IPR001322">
    <property type="entry name" value="Lamin_tail_dom"/>
</dbReference>
<dbReference type="Gene3D" id="2.60.40.1260">
    <property type="entry name" value="Lamin Tail domain"/>
    <property type="match status" value="2"/>
</dbReference>
<name>A0A4R2SAG3_9BACL</name>
<dbReference type="GO" id="GO:0006793">
    <property type="term" value="P:phosphorus metabolic process"/>
    <property type="evidence" value="ECO:0007669"/>
    <property type="project" value="UniProtKB-ARBA"/>
</dbReference>
<dbReference type="PROSITE" id="PS51841">
    <property type="entry name" value="LTD"/>
    <property type="match status" value="2"/>
</dbReference>
<gene>
    <name evidence="5" type="ORF">EDD57_10847</name>
</gene>
<dbReference type="SUPFAM" id="SSF56024">
    <property type="entry name" value="Phospholipase D/nuclease"/>
    <property type="match status" value="2"/>
</dbReference>
<comment type="caution">
    <text evidence="5">The sequence shown here is derived from an EMBL/GenBank/DDBJ whole genome shotgun (WGS) entry which is preliminary data.</text>
</comment>
<organism evidence="5 6">
    <name type="scientific">Baia soyae</name>
    <dbReference type="NCBI Taxonomy" id="1544746"/>
    <lineage>
        <taxon>Bacteria</taxon>
        <taxon>Bacillati</taxon>
        <taxon>Bacillota</taxon>
        <taxon>Bacilli</taxon>
        <taxon>Bacillales</taxon>
        <taxon>Thermoactinomycetaceae</taxon>
        <taxon>Baia</taxon>
    </lineage>
</organism>
<accession>A0A4R2SAG3</accession>
<dbReference type="InterPro" id="IPR051406">
    <property type="entry name" value="PLD_domain"/>
</dbReference>
<feature type="domain" description="LTD" evidence="4">
    <location>
        <begin position="596"/>
        <end position="747"/>
    </location>
</feature>
<dbReference type="GO" id="GO:0016891">
    <property type="term" value="F:RNA endonuclease activity producing 5'-phosphomonoesters, hydrolytic mechanism"/>
    <property type="evidence" value="ECO:0007669"/>
    <property type="project" value="TreeGrafter"/>
</dbReference>
<dbReference type="Pfam" id="PF13091">
    <property type="entry name" value="PLDc_2"/>
    <property type="match status" value="2"/>
</dbReference>
<sequence length="750" mass="82772">MKKLSILFASVAMLASVVFPSSSVVQASPVDHVLITEVYVDTNLPNEPEEFIAITNPTRASVNIAGWRLTSGKNSMSFPSGTSVSPNQTLYITKNASKFLQEFVTITPDFEYGADSSPSTPQMSSSIGALSNSGGEVLLQNGNTVVDAVVYGNSSYNGTGWSGETVPTKPSGVVTVRDRTESNGTWEDTNTRADFNQLRVYQAGQSRFDLPSFSFNGTVTPYTSPDSSFSTLEKYLNSAQKTIDLNVYEFQNTYLLEPMKKALARGVKVRVFLEGQPVGGLLDQSKYVAEQITNAGGQVRFIISDTANERYKRYRFNHAKYAIVDGTRVLMQSENWKSTGVPTTNTYGNRGWGIIIQNPDFASYVEKVFEADWNPSFRDSFPYTPGTKYGEPSVGFVPDTSNPTGNYPALFPAKDINGSFTVTPVFAPDSTMLQEKAILGMMRNAKSELFVEQLYIHKHWGDTKTGSPKSTPNIYLEEMINAARRGVKVRVVLDASFLDASDPRDNQYTIQYINEIASREKLDMEAKLFNQSAIHVDKIHNKGIIADHKVLVSSINWSRNSPENNREAGVIVENAEVASFYKDVFWWDFTDGAKKPDPGEGKSKLRISEVHYDTAGNDAMEEYVELYNHSSQSLNLSDYSLTDDVATYKIPTGTTIASGKRIVIARNQAGFQVRFGIQPDVTGMKLSLNNNGDQLTLKDKSGSTLDFVAYEKAPDWNITAGKGKSISRIDPMIDTDSVKDWAVGSPTPKQ</sequence>
<dbReference type="PANTHER" id="PTHR43856:SF2">
    <property type="entry name" value="PHOSPHOLIPASE D"/>
    <property type="match status" value="1"/>
</dbReference>
<dbReference type="SUPFAM" id="SSF74853">
    <property type="entry name" value="Lamin A/C globular tail domain"/>
    <property type="match status" value="2"/>
</dbReference>
<dbReference type="OrthoDB" id="9801679at2"/>
<dbReference type="Gene3D" id="3.30.870.10">
    <property type="entry name" value="Endonuclease Chain A"/>
    <property type="match status" value="2"/>
</dbReference>
<evidence type="ECO:0000313" key="6">
    <source>
        <dbReference type="Proteomes" id="UP000294746"/>
    </source>
</evidence>
<evidence type="ECO:0000259" key="3">
    <source>
        <dbReference type="PROSITE" id="PS50035"/>
    </source>
</evidence>
<feature type="domain" description="LTD" evidence="4">
    <location>
        <begin position="21"/>
        <end position="153"/>
    </location>
</feature>
<reference evidence="5 6" key="1">
    <citation type="submission" date="2019-03" db="EMBL/GenBank/DDBJ databases">
        <title>Genomic Encyclopedia of Type Strains, Phase IV (KMG-IV): sequencing the most valuable type-strain genomes for metagenomic binning, comparative biology and taxonomic classification.</title>
        <authorList>
            <person name="Goeker M."/>
        </authorList>
    </citation>
    <scope>NUCLEOTIDE SEQUENCE [LARGE SCALE GENOMIC DNA]</scope>
    <source>
        <strain evidence="5 6">DSM 46831</strain>
    </source>
</reference>
<feature type="signal peptide" evidence="2">
    <location>
        <begin position="1"/>
        <end position="27"/>
    </location>
</feature>
<dbReference type="PROSITE" id="PS50035">
    <property type="entry name" value="PLD"/>
    <property type="match status" value="1"/>
</dbReference>
<dbReference type="InterPro" id="IPR036415">
    <property type="entry name" value="Lamin_tail_dom_sf"/>
</dbReference>
<proteinExistence type="predicted"/>
<dbReference type="EMBL" id="SLXV01000008">
    <property type="protein sequence ID" value="TCP69479.1"/>
    <property type="molecule type" value="Genomic_DNA"/>
</dbReference>
<evidence type="ECO:0000259" key="4">
    <source>
        <dbReference type="PROSITE" id="PS51841"/>
    </source>
</evidence>
<keyword evidence="6" id="KW-1185">Reference proteome</keyword>
<feature type="domain" description="PLD phosphodiesterase" evidence="3">
    <location>
        <begin position="313"/>
        <end position="340"/>
    </location>
</feature>
<dbReference type="InterPro" id="IPR001736">
    <property type="entry name" value="PLipase_D/transphosphatidylase"/>
</dbReference>
<evidence type="ECO:0000313" key="5">
    <source>
        <dbReference type="EMBL" id="TCP69479.1"/>
    </source>
</evidence>
<dbReference type="Proteomes" id="UP000294746">
    <property type="component" value="Unassembled WGS sequence"/>
</dbReference>
<evidence type="ECO:0000256" key="1">
    <source>
        <dbReference type="ARBA" id="ARBA00000798"/>
    </source>
</evidence>
<dbReference type="Pfam" id="PF00932">
    <property type="entry name" value="LTD"/>
    <property type="match status" value="2"/>
</dbReference>
<dbReference type="InterPro" id="IPR025202">
    <property type="entry name" value="PLD-like_dom"/>
</dbReference>
<dbReference type="AlphaFoldDB" id="A0A4R2SAG3"/>
<dbReference type="RefSeq" id="WP_131848254.1">
    <property type="nucleotide sequence ID" value="NZ_SLXV01000008.1"/>
</dbReference>
<keyword evidence="2" id="KW-0732">Signal</keyword>
<comment type="catalytic activity">
    <reaction evidence="1">
        <text>a 1,2-diacyl-sn-glycero-3-phosphocholine + H2O = a 1,2-diacyl-sn-glycero-3-phosphate + choline + H(+)</text>
        <dbReference type="Rhea" id="RHEA:14445"/>
        <dbReference type="ChEBI" id="CHEBI:15354"/>
        <dbReference type="ChEBI" id="CHEBI:15377"/>
        <dbReference type="ChEBI" id="CHEBI:15378"/>
        <dbReference type="ChEBI" id="CHEBI:57643"/>
        <dbReference type="ChEBI" id="CHEBI:58608"/>
        <dbReference type="EC" id="3.1.4.4"/>
    </reaction>
</comment>
<dbReference type="PANTHER" id="PTHR43856">
    <property type="entry name" value="CARDIOLIPIN HYDROLASE"/>
    <property type="match status" value="1"/>
</dbReference>